<keyword evidence="3" id="KW-1185">Reference proteome</keyword>
<dbReference type="AlphaFoldDB" id="A0A542ZAV7"/>
<proteinExistence type="predicted"/>
<evidence type="ECO:0000256" key="1">
    <source>
        <dbReference type="SAM" id="Phobius"/>
    </source>
</evidence>
<reference evidence="2 3" key="1">
    <citation type="submission" date="2019-06" db="EMBL/GenBank/DDBJ databases">
        <title>Sequencing the genomes of 1000 actinobacteria strains.</title>
        <authorList>
            <person name="Klenk H.-P."/>
        </authorList>
    </citation>
    <scope>NUCLEOTIDE SEQUENCE [LARGE SCALE GENOMIC DNA]</scope>
    <source>
        <strain evidence="2 3">DSM 4813</strain>
    </source>
</reference>
<feature type="transmembrane region" description="Helical" evidence="1">
    <location>
        <begin position="41"/>
        <end position="63"/>
    </location>
</feature>
<dbReference type="OrthoDB" id="3873029at2"/>
<evidence type="ECO:0008006" key="4">
    <source>
        <dbReference type="Google" id="ProtNLM"/>
    </source>
</evidence>
<dbReference type="EMBL" id="VFOS01000004">
    <property type="protein sequence ID" value="TQL57479.1"/>
    <property type="molecule type" value="Genomic_DNA"/>
</dbReference>
<keyword evidence="1" id="KW-0472">Membrane</keyword>
<keyword evidence="1" id="KW-1133">Transmembrane helix</keyword>
<evidence type="ECO:0000313" key="2">
    <source>
        <dbReference type="EMBL" id="TQL57479.1"/>
    </source>
</evidence>
<protein>
    <recommendedName>
        <fullName evidence="4">TrbC/VIRB2 family protein</fullName>
    </recommendedName>
</protein>
<evidence type="ECO:0000313" key="3">
    <source>
        <dbReference type="Proteomes" id="UP000315389"/>
    </source>
</evidence>
<sequence>MSLATDLTVKAIVLADKIDPGIKPNTTGIPGVSKMQSMSGAIQTGAVVAATVILIIGLVMLLVAKTSKSNQVAGVSTSVIGWAIFIASLIGGASAIMKWGTGIDWGF</sequence>
<comment type="caution">
    <text evidence="2">The sequence shown here is derived from an EMBL/GenBank/DDBJ whole genome shotgun (WGS) entry which is preliminary data.</text>
</comment>
<feature type="transmembrane region" description="Helical" evidence="1">
    <location>
        <begin position="75"/>
        <end position="97"/>
    </location>
</feature>
<name>A0A542ZAV7_RARFA</name>
<dbReference type="Proteomes" id="UP000315389">
    <property type="component" value="Unassembled WGS sequence"/>
</dbReference>
<organism evidence="2 3">
    <name type="scientific">Rarobacter faecitabidus</name>
    <dbReference type="NCBI Taxonomy" id="13243"/>
    <lineage>
        <taxon>Bacteria</taxon>
        <taxon>Bacillati</taxon>
        <taxon>Actinomycetota</taxon>
        <taxon>Actinomycetes</taxon>
        <taxon>Micrococcales</taxon>
        <taxon>Rarobacteraceae</taxon>
        <taxon>Rarobacter</taxon>
    </lineage>
</organism>
<gene>
    <name evidence="2" type="ORF">FB461_2216</name>
</gene>
<accession>A0A542ZAV7</accession>
<dbReference type="RefSeq" id="WP_142121993.1">
    <property type="nucleotide sequence ID" value="NZ_BAAASV010000002.1"/>
</dbReference>
<keyword evidence="1" id="KW-0812">Transmembrane</keyword>